<feature type="domain" description="DNA polymerase III delta N-terminal" evidence="9">
    <location>
        <begin position="4"/>
        <end position="112"/>
    </location>
</feature>
<keyword evidence="4" id="KW-0548">Nucleotidyltransferase</keyword>
<dbReference type="InterPro" id="IPR027417">
    <property type="entry name" value="P-loop_NTPase"/>
</dbReference>
<dbReference type="NCBIfam" id="TIGR01128">
    <property type="entry name" value="holA"/>
    <property type="match status" value="1"/>
</dbReference>
<comment type="catalytic activity">
    <reaction evidence="8">
        <text>DNA(n) + a 2'-deoxyribonucleoside 5'-triphosphate = DNA(n+1) + diphosphate</text>
        <dbReference type="Rhea" id="RHEA:22508"/>
        <dbReference type="Rhea" id="RHEA-COMP:17339"/>
        <dbReference type="Rhea" id="RHEA-COMP:17340"/>
        <dbReference type="ChEBI" id="CHEBI:33019"/>
        <dbReference type="ChEBI" id="CHEBI:61560"/>
        <dbReference type="ChEBI" id="CHEBI:173112"/>
        <dbReference type="EC" id="2.7.7.7"/>
    </reaction>
</comment>
<keyword evidence="5" id="KW-0235">DNA replication</keyword>
<dbReference type="PANTHER" id="PTHR34388">
    <property type="entry name" value="DNA POLYMERASE III SUBUNIT DELTA"/>
    <property type="match status" value="1"/>
</dbReference>
<dbReference type="OrthoDB" id="581300at2"/>
<evidence type="ECO:0000256" key="6">
    <source>
        <dbReference type="ARBA" id="ARBA00022932"/>
    </source>
</evidence>
<proteinExistence type="inferred from homology"/>
<dbReference type="InterPro" id="IPR048466">
    <property type="entry name" value="DNA_pol3_delta-like_C"/>
</dbReference>
<gene>
    <name evidence="11" type="ORF">NIES2119_24055</name>
</gene>
<dbReference type="EC" id="2.7.7.7" evidence="1"/>
<protein>
    <recommendedName>
        <fullName evidence="2">DNA polymerase III subunit delta</fullName>
        <ecNumber evidence="1">2.7.7.7</ecNumber>
    </recommendedName>
</protein>
<organism evidence="11 12">
    <name type="scientific">[Phormidium ambiguum] IAM M-71</name>
    <dbReference type="NCBI Taxonomy" id="454136"/>
    <lineage>
        <taxon>Bacteria</taxon>
        <taxon>Bacillati</taxon>
        <taxon>Cyanobacteriota</taxon>
        <taxon>Cyanophyceae</taxon>
        <taxon>Oscillatoriophycideae</taxon>
        <taxon>Aerosakkonematales</taxon>
        <taxon>Aerosakkonemataceae</taxon>
        <taxon>Floridanema</taxon>
    </lineage>
</organism>
<comment type="caution">
    <text evidence="11">The sequence shown here is derived from an EMBL/GenBank/DDBJ whole genome shotgun (WGS) entry which is preliminary data.</text>
</comment>
<evidence type="ECO:0000256" key="1">
    <source>
        <dbReference type="ARBA" id="ARBA00012417"/>
    </source>
</evidence>
<dbReference type="GO" id="GO:0006261">
    <property type="term" value="P:DNA-templated DNA replication"/>
    <property type="evidence" value="ECO:0007669"/>
    <property type="project" value="TreeGrafter"/>
</dbReference>
<evidence type="ECO:0000259" key="9">
    <source>
        <dbReference type="Pfam" id="PF06144"/>
    </source>
</evidence>
<dbReference type="STRING" id="454136.NIES2119_24055"/>
<evidence type="ECO:0000259" key="10">
    <source>
        <dbReference type="Pfam" id="PF21694"/>
    </source>
</evidence>
<dbReference type="RefSeq" id="WP_073596035.1">
    <property type="nucleotide sequence ID" value="NZ_MRCE01000032.1"/>
</dbReference>
<accession>A0A1U7I9F8</accession>
<dbReference type="InterPro" id="IPR005790">
    <property type="entry name" value="DNA_polIII_delta"/>
</dbReference>
<sequence length="329" mass="36446">MITLLVGNDTEAIKQELATFKAHTHPRWRDFNVHQFSAEQLSAAMMSAFSVPFGEGGKLIIVENCDFKQFGETGLEMLQPLSLLPKTTHLVFTANSIDKRLKVTKHLLSLGKLKELALIPPWRSDLIEQAIGNTAKQMQLTIARDAVNYLAQAIGNDTTRMVKELEKLAVYAAGAKITKEQAIALIPITTSNSLQLAQALLKRETVPIVQIVRELLSRAEFPLVIVATLITQFKTWLWVKAALVAKRSDSEIATLCGLGNPKRMYFLRQEVNDVSTNYLSKVLSMLFELEVELKSGEKADSILPALLRIVQVPSHTTSVCYNNGASSNT</sequence>
<dbReference type="Pfam" id="PF06144">
    <property type="entry name" value="DNA_pol3_delta"/>
    <property type="match status" value="1"/>
</dbReference>
<evidence type="ECO:0000256" key="4">
    <source>
        <dbReference type="ARBA" id="ARBA00022695"/>
    </source>
</evidence>
<dbReference type="GO" id="GO:0003677">
    <property type="term" value="F:DNA binding"/>
    <property type="evidence" value="ECO:0007669"/>
    <property type="project" value="InterPro"/>
</dbReference>
<dbReference type="PANTHER" id="PTHR34388:SF1">
    <property type="entry name" value="DNA POLYMERASE III SUBUNIT DELTA"/>
    <property type="match status" value="1"/>
</dbReference>
<dbReference type="AlphaFoldDB" id="A0A1U7I9F8"/>
<dbReference type="InterPro" id="IPR010372">
    <property type="entry name" value="DNA_pol3_delta_N"/>
</dbReference>
<evidence type="ECO:0000256" key="8">
    <source>
        <dbReference type="ARBA" id="ARBA00049244"/>
    </source>
</evidence>
<evidence type="ECO:0000256" key="7">
    <source>
        <dbReference type="ARBA" id="ARBA00034754"/>
    </source>
</evidence>
<dbReference type="GO" id="GO:0009360">
    <property type="term" value="C:DNA polymerase III complex"/>
    <property type="evidence" value="ECO:0007669"/>
    <property type="project" value="InterPro"/>
</dbReference>
<keyword evidence="3" id="KW-0808">Transferase</keyword>
<name>A0A1U7I9F8_9CYAN</name>
<dbReference type="Gene3D" id="1.20.272.10">
    <property type="match status" value="1"/>
</dbReference>
<dbReference type="SUPFAM" id="SSF48019">
    <property type="entry name" value="post-AAA+ oligomerization domain-like"/>
    <property type="match status" value="1"/>
</dbReference>
<evidence type="ECO:0000256" key="3">
    <source>
        <dbReference type="ARBA" id="ARBA00022679"/>
    </source>
</evidence>
<evidence type="ECO:0000313" key="11">
    <source>
        <dbReference type="EMBL" id="OKH33142.1"/>
    </source>
</evidence>
<dbReference type="Pfam" id="PF21694">
    <property type="entry name" value="DNA_pol3_delta_C"/>
    <property type="match status" value="1"/>
</dbReference>
<dbReference type="GO" id="GO:0003887">
    <property type="term" value="F:DNA-directed DNA polymerase activity"/>
    <property type="evidence" value="ECO:0007669"/>
    <property type="project" value="UniProtKB-KW"/>
</dbReference>
<dbReference type="SUPFAM" id="SSF52540">
    <property type="entry name" value="P-loop containing nucleoside triphosphate hydrolases"/>
    <property type="match status" value="1"/>
</dbReference>
<dbReference type="EMBL" id="MRCE01000032">
    <property type="protein sequence ID" value="OKH33142.1"/>
    <property type="molecule type" value="Genomic_DNA"/>
</dbReference>
<keyword evidence="6" id="KW-0239">DNA-directed DNA polymerase</keyword>
<evidence type="ECO:0000256" key="5">
    <source>
        <dbReference type="ARBA" id="ARBA00022705"/>
    </source>
</evidence>
<evidence type="ECO:0000313" key="12">
    <source>
        <dbReference type="Proteomes" id="UP000185860"/>
    </source>
</evidence>
<evidence type="ECO:0000256" key="2">
    <source>
        <dbReference type="ARBA" id="ARBA00017703"/>
    </source>
</evidence>
<dbReference type="Gene3D" id="1.10.8.60">
    <property type="match status" value="1"/>
</dbReference>
<dbReference type="Gene3D" id="3.40.50.300">
    <property type="entry name" value="P-loop containing nucleotide triphosphate hydrolases"/>
    <property type="match status" value="1"/>
</dbReference>
<comment type="similarity">
    <text evidence="7">Belongs to the DNA polymerase HolA subunit family.</text>
</comment>
<dbReference type="Proteomes" id="UP000185860">
    <property type="component" value="Unassembled WGS sequence"/>
</dbReference>
<dbReference type="InterPro" id="IPR008921">
    <property type="entry name" value="DNA_pol3_clamp-load_cplx_C"/>
</dbReference>
<feature type="domain" description="DNA polymerase III delta subunit-like C-terminal" evidence="10">
    <location>
        <begin position="191"/>
        <end position="303"/>
    </location>
</feature>
<reference evidence="11 12" key="1">
    <citation type="submission" date="2016-11" db="EMBL/GenBank/DDBJ databases">
        <title>Draft Genome Sequences of Nine Cyanobacterial Strains from Diverse Habitats.</title>
        <authorList>
            <person name="Zhu T."/>
            <person name="Hou S."/>
            <person name="Lu X."/>
            <person name="Hess W.R."/>
        </authorList>
    </citation>
    <scope>NUCLEOTIDE SEQUENCE [LARGE SCALE GENOMIC DNA]</scope>
    <source>
        <strain evidence="11 12">IAM M-71</strain>
    </source>
</reference>